<comment type="caution">
    <text evidence="4">The sequence shown here is derived from an EMBL/GenBank/DDBJ whole genome shotgun (WGS) entry which is preliminary data.</text>
</comment>
<evidence type="ECO:0000259" key="3">
    <source>
        <dbReference type="PROSITE" id="PS51186"/>
    </source>
</evidence>
<proteinExistence type="predicted"/>
<protein>
    <submittedName>
        <fullName evidence="4">GNAT family N-acetyltransferase</fullName>
    </submittedName>
</protein>
<organism evidence="4 5">
    <name type="scientific">Vibrio qingdaonensis</name>
    <dbReference type="NCBI Taxonomy" id="2829491"/>
    <lineage>
        <taxon>Bacteria</taxon>
        <taxon>Pseudomonadati</taxon>
        <taxon>Pseudomonadota</taxon>
        <taxon>Gammaproteobacteria</taxon>
        <taxon>Vibrionales</taxon>
        <taxon>Vibrionaceae</taxon>
        <taxon>Vibrio</taxon>
    </lineage>
</organism>
<evidence type="ECO:0000313" key="4">
    <source>
        <dbReference type="EMBL" id="MCW8344565.1"/>
    </source>
</evidence>
<dbReference type="Proteomes" id="UP001155587">
    <property type="component" value="Unassembled WGS sequence"/>
</dbReference>
<dbReference type="InterPro" id="IPR050680">
    <property type="entry name" value="YpeA/RimI_acetyltransf"/>
</dbReference>
<dbReference type="GO" id="GO:0016747">
    <property type="term" value="F:acyltransferase activity, transferring groups other than amino-acyl groups"/>
    <property type="evidence" value="ECO:0007669"/>
    <property type="project" value="InterPro"/>
</dbReference>
<dbReference type="AlphaFoldDB" id="A0A9X3CLG1"/>
<name>A0A9X3CLG1_9VIBR</name>
<evidence type="ECO:0000256" key="2">
    <source>
        <dbReference type="ARBA" id="ARBA00023315"/>
    </source>
</evidence>
<dbReference type="Pfam" id="PF00583">
    <property type="entry name" value="Acetyltransf_1"/>
    <property type="match status" value="1"/>
</dbReference>
<keyword evidence="1" id="KW-0808">Transferase</keyword>
<gene>
    <name evidence="4" type="ORF">MD535_00795</name>
</gene>
<dbReference type="EMBL" id="JAKRRY010000001">
    <property type="protein sequence ID" value="MCW8344565.1"/>
    <property type="molecule type" value="Genomic_DNA"/>
</dbReference>
<dbReference type="CDD" id="cd04301">
    <property type="entry name" value="NAT_SF"/>
    <property type="match status" value="1"/>
</dbReference>
<dbReference type="RefSeq" id="WP_265672984.1">
    <property type="nucleotide sequence ID" value="NZ_JAKRRY010000001.1"/>
</dbReference>
<dbReference type="PANTHER" id="PTHR43420:SF44">
    <property type="entry name" value="ACETYLTRANSFERASE YPEA"/>
    <property type="match status" value="1"/>
</dbReference>
<evidence type="ECO:0000313" key="5">
    <source>
        <dbReference type="Proteomes" id="UP001155587"/>
    </source>
</evidence>
<dbReference type="InterPro" id="IPR000182">
    <property type="entry name" value="GNAT_dom"/>
</dbReference>
<keyword evidence="2" id="KW-0012">Acyltransferase</keyword>
<reference evidence="4" key="1">
    <citation type="submission" date="2022-02" db="EMBL/GenBank/DDBJ databases">
        <title>Vibrio sp. nov, a new bacterium isolated from seawater.</title>
        <authorList>
            <person name="Yuan Y."/>
        </authorList>
    </citation>
    <scope>NUCLEOTIDE SEQUENCE</scope>
    <source>
        <strain evidence="4">ZSDZ65</strain>
    </source>
</reference>
<dbReference type="SUPFAM" id="SSF55729">
    <property type="entry name" value="Acyl-CoA N-acyltransferases (Nat)"/>
    <property type="match status" value="1"/>
</dbReference>
<sequence length="165" mass="18637">MTDLTFTIRSAKTDDLDTLNDLMYELHQYHHHAVPEDFKSAEEVQQEKSVARYLDSPDCLVLVLTVDGSESSANSIVGFITAQFCELVSPISRPCLVGSIDELFVLPSHRQHGYAQALLAQAEHRLTELGASQIMVEVWDFNQSALNLYNKEGFFSHIHCLRKKI</sequence>
<evidence type="ECO:0000256" key="1">
    <source>
        <dbReference type="ARBA" id="ARBA00022679"/>
    </source>
</evidence>
<dbReference type="PANTHER" id="PTHR43420">
    <property type="entry name" value="ACETYLTRANSFERASE"/>
    <property type="match status" value="1"/>
</dbReference>
<dbReference type="Gene3D" id="3.40.630.30">
    <property type="match status" value="1"/>
</dbReference>
<feature type="domain" description="N-acetyltransferase" evidence="3">
    <location>
        <begin position="6"/>
        <end position="165"/>
    </location>
</feature>
<dbReference type="PROSITE" id="PS51186">
    <property type="entry name" value="GNAT"/>
    <property type="match status" value="1"/>
</dbReference>
<dbReference type="InterPro" id="IPR016181">
    <property type="entry name" value="Acyl_CoA_acyltransferase"/>
</dbReference>
<accession>A0A9X3CLG1</accession>
<keyword evidence="5" id="KW-1185">Reference proteome</keyword>